<name>A0A923MBQ4_9BURK</name>
<proteinExistence type="predicted"/>
<feature type="signal peptide" evidence="1">
    <location>
        <begin position="1"/>
        <end position="22"/>
    </location>
</feature>
<evidence type="ECO:0000313" key="2">
    <source>
        <dbReference type="EMBL" id="MBC5766449.1"/>
    </source>
</evidence>
<evidence type="ECO:0000256" key="1">
    <source>
        <dbReference type="SAM" id="SignalP"/>
    </source>
</evidence>
<dbReference type="RefSeq" id="WP_187082946.1">
    <property type="nucleotide sequence ID" value="NZ_JACORU010000007.1"/>
</dbReference>
<gene>
    <name evidence="2" type="ORF">H8R02_18410</name>
</gene>
<feature type="chain" id="PRO_5036745904" evidence="1">
    <location>
        <begin position="23"/>
        <end position="137"/>
    </location>
</feature>
<reference evidence="2" key="1">
    <citation type="submission" date="2020-08" db="EMBL/GenBank/DDBJ databases">
        <title>Ramlibacter sp. GTP1 16S ribosomal RNA gene genome sequencing and assembly.</title>
        <authorList>
            <person name="Kang M."/>
        </authorList>
    </citation>
    <scope>NUCLEOTIDE SEQUENCE</scope>
    <source>
        <strain evidence="2">GTP1</strain>
    </source>
</reference>
<evidence type="ECO:0000313" key="3">
    <source>
        <dbReference type="Proteomes" id="UP000596827"/>
    </source>
</evidence>
<dbReference type="Proteomes" id="UP000596827">
    <property type="component" value="Unassembled WGS sequence"/>
</dbReference>
<keyword evidence="1" id="KW-0732">Signal</keyword>
<protein>
    <submittedName>
        <fullName evidence="2">Uncharacterized protein</fullName>
    </submittedName>
</protein>
<organism evidence="2 3">
    <name type="scientific">Ramlibacter albus</name>
    <dbReference type="NCBI Taxonomy" id="2079448"/>
    <lineage>
        <taxon>Bacteria</taxon>
        <taxon>Pseudomonadati</taxon>
        <taxon>Pseudomonadota</taxon>
        <taxon>Betaproteobacteria</taxon>
        <taxon>Burkholderiales</taxon>
        <taxon>Comamonadaceae</taxon>
        <taxon>Ramlibacter</taxon>
    </lineage>
</organism>
<accession>A0A923MBQ4</accession>
<comment type="caution">
    <text evidence="2">The sequence shown here is derived from an EMBL/GenBank/DDBJ whole genome shotgun (WGS) entry which is preliminary data.</text>
</comment>
<dbReference type="EMBL" id="JACORU010000007">
    <property type="protein sequence ID" value="MBC5766449.1"/>
    <property type="molecule type" value="Genomic_DNA"/>
</dbReference>
<dbReference type="AlphaFoldDB" id="A0A923MBQ4"/>
<keyword evidence="3" id="KW-1185">Reference proteome</keyword>
<sequence length="137" mass="14741">MSRSHRFIAAAAAAFLAATAFANLADAPPPLLEVARTHGDKYVFRVYCKDGANGRYVATMKIDLKAGTVNDTPYRIEGTALRWAARNAPAQGFADKPQERSIEVEGLRYTGPILGGQVGSFECTPSKERPPGVIFSP</sequence>